<evidence type="ECO:0000256" key="10">
    <source>
        <dbReference type="ARBA" id="ARBA00083671"/>
    </source>
</evidence>
<dbReference type="PANTHER" id="PTHR11348:SF4">
    <property type="entry name" value="CCN FAMILY MEMBER 4"/>
    <property type="match status" value="1"/>
</dbReference>
<sequence>MPGLFLTSDELAAVVDSDSSWDSTAFFKLFLLVRFLLSRQAYSLNSTATPPATALPSPTPDPYNVTRYCKWPCECPEVAPKCPPGISLLMDGCDCCKACARQVGEECNEADTCDFHKGLYCDYSSDKPRYEKGVCAYMTGTGCEYDGVLYRNGQSFKPSCKYQCLCVNGAIGCVSLCSESQPPRVWCQSPRRVKVRGQCCEQWICDEPKKGRKTAPRHAVEVFPTESWHKNCITQTTSWSPCSKTCGRGLSLRISNANDQCELVQESRLCNLRPCEVDIAKHIKPGKKCLNIYREDQPSNLTISGCTSKKGYRPKYCGVCTDERCCIPYKSKTIDVEFECPNGTGFSWKMMWIQACFCNLSCRNPNDIFAELESYHGYPEVETSADLGPDWSTLLLAVPSVWPCSVVWLRLRLWLPSLVCERERLPSWVWERERLPSEVMLEPEAVRERARRVMLAEGTEKGGAQSEYGVD</sequence>
<keyword evidence="16" id="KW-1185">Reference proteome</keyword>
<dbReference type="PROSITE" id="PS51323">
    <property type="entry name" value="IGFBP_N_2"/>
    <property type="match status" value="1"/>
</dbReference>
<organism evidence="15 16">
    <name type="scientific">Gambusia affinis</name>
    <name type="common">Western mosquitofish</name>
    <name type="synonym">Heterandria affinis</name>
    <dbReference type="NCBI Taxonomy" id="33528"/>
    <lineage>
        <taxon>Eukaryota</taxon>
        <taxon>Metazoa</taxon>
        <taxon>Chordata</taxon>
        <taxon>Craniata</taxon>
        <taxon>Vertebrata</taxon>
        <taxon>Euteleostomi</taxon>
        <taxon>Actinopterygii</taxon>
        <taxon>Neopterygii</taxon>
        <taxon>Teleostei</taxon>
        <taxon>Neoteleostei</taxon>
        <taxon>Acanthomorphata</taxon>
        <taxon>Ovalentaria</taxon>
        <taxon>Atherinomorphae</taxon>
        <taxon>Cyprinodontiformes</taxon>
        <taxon>Poeciliidae</taxon>
        <taxon>Poeciliinae</taxon>
        <taxon>Gambusia</taxon>
    </lineage>
</organism>
<keyword evidence="4" id="KW-0879">Wnt signaling pathway</keyword>
<comment type="subcellular location">
    <subcellularLocation>
        <location evidence="1">Secreted</location>
    </subcellularLocation>
</comment>
<dbReference type="GO" id="GO:0031012">
    <property type="term" value="C:extracellular matrix"/>
    <property type="evidence" value="ECO:0007669"/>
    <property type="project" value="TreeGrafter"/>
</dbReference>
<dbReference type="FunFam" id="2.20.100.10:FF:000069">
    <property type="entry name" value="Cellular communication network factor 4"/>
    <property type="match status" value="1"/>
</dbReference>
<evidence type="ECO:0000256" key="3">
    <source>
        <dbReference type="ARBA" id="ARBA00022525"/>
    </source>
</evidence>
<dbReference type="InterPro" id="IPR009030">
    <property type="entry name" value="Growth_fac_rcpt_cys_sf"/>
</dbReference>
<dbReference type="InterPro" id="IPR001007">
    <property type="entry name" value="VWF_dom"/>
</dbReference>
<evidence type="ECO:0000259" key="13">
    <source>
        <dbReference type="PROSITE" id="PS50184"/>
    </source>
</evidence>
<dbReference type="SUPFAM" id="SSF57184">
    <property type="entry name" value="Growth factor receptor domain"/>
    <property type="match status" value="1"/>
</dbReference>
<dbReference type="GO" id="GO:0005615">
    <property type="term" value="C:extracellular space"/>
    <property type="evidence" value="ECO:0007669"/>
    <property type="project" value="TreeGrafter"/>
</dbReference>
<dbReference type="Gene3D" id="2.10.70.10">
    <property type="entry name" value="Complement Module, domain 1"/>
    <property type="match status" value="1"/>
</dbReference>
<dbReference type="PROSITE" id="PS01208">
    <property type="entry name" value="VWFC_1"/>
    <property type="match status" value="1"/>
</dbReference>
<evidence type="ECO:0000256" key="2">
    <source>
        <dbReference type="ARBA" id="ARBA00008125"/>
    </source>
</evidence>
<dbReference type="GO" id="GO:0045597">
    <property type="term" value="P:positive regulation of cell differentiation"/>
    <property type="evidence" value="ECO:0007669"/>
    <property type="project" value="TreeGrafter"/>
</dbReference>
<dbReference type="GO" id="GO:0005178">
    <property type="term" value="F:integrin binding"/>
    <property type="evidence" value="ECO:0007669"/>
    <property type="project" value="TreeGrafter"/>
</dbReference>
<dbReference type="Pfam" id="PF00219">
    <property type="entry name" value="IGFBP"/>
    <property type="match status" value="1"/>
</dbReference>
<dbReference type="InterPro" id="IPR050941">
    <property type="entry name" value="CCN"/>
</dbReference>
<dbReference type="Proteomes" id="UP000250572">
    <property type="component" value="Unassembled WGS sequence"/>
</dbReference>
<dbReference type="SMART" id="SM00214">
    <property type="entry name" value="VWC"/>
    <property type="match status" value="1"/>
</dbReference>
<evidence type="ECO:0000256" key="11">
    <source>
        <dbReference type="PROSITE-ProRule" id="PRU00039"/>
    </source>
</evidence>
<keyword evidence="5" id="KW-0732">Signal</keyword>
<comment type="similarity">
    <text evidence="2">Belongs to the CCN family.</text>
</comment>
<dbReference type="Gene3D" id="2.20.100.10">
    <property type="entry name" value="Thrombospondin type-1 (TSP1) repeat"/>
    <property type="match status" value="1"/>
</dbReference>
<evidence type="ECO:0000256" key="6">
    <source>
        <dbReference type="ARBA" id="ARBA00022889"/>
    </source>
</evidence>
<evidence type="ECO:0000256" key="5">
    <source>
        <dbReference type="ARBA" id="ARBA00022729"/>
    </source>
</evidence>
<protein>
    <recommendedName>
        <fullName evidence="9">CCN family member 4</fullName>
    </recommendedName>
    <alternativeName>
        <fullName evidence="10">WNT1-inducible-signaling pathway protein 1</fullName>
    </alternativeName>
</protein>
<keyword evidence="7" id="KW-1015">Disulfide bond</keyword>
<dbReference type="Pfam" id="PF00007">
    <property type="entry name" value="Cys_knot"/>
    <property type="match status" value="1"/>
</dbReference>
<accession>A0A315UZ25</accession>
<dbReference type="SMART" id="SM00121">
    <property type="entry name" value="IB"/>
    <property type="match status" value="1"/>
</dbReference>
<gene>
    <name evidence="15" type="ORF">CCH79_00008506</name>
</gene>
<comment type="caution">
    <text evidence="15">The sequence shown here is derived from an EMBL/GenBank/DDBJ whole genome shotgun (WGS) entry which is preliminary data.</text>
</comment>
<name>A0A315UZ25_GAMAF</name>
<evidence type="ECO:0000256" key="1">
    <source>
        <dbReference type="ARBA" id="ARBA00004613"/>
    </source>
</evidence>
<dbReference type="GO" id="GO:0008201">
    <property type="term" value="F:heparin binding"/>
    <property type="evidence" value="ECO:0007669"/>
    <property type="project" value="TreeGrafter"/>
</dbReference>
<feature type="domain" description="CTCK" evidence="12">
    <location>
        <begin position="289"/>
        <end position="363"/>
    </location>
</feature>
<dbReference type="InterPro" id="IPR000867">
    <property type="entry name" value="IGFBP-like"/>
</dbReference>
<dbReference type="SMART" id="SM00041">
    <property type="entry name" value="CT"/>
    <property type="match status" value="1"/>
</dbReference>
<evidence type="ECO:0000313" key="16">
    <source>
        <dbReference type="Proteomes" id="UP000250572"/>
    </source>
</evidence>
<evidence type="ECO:0000256" key="9">
    <source>
        <dbReference type="ARBA" id="ARBA00072544"/>
    </source>
</evidence>
<evidence type="ECO:0000259" key="14">
    <source>
        <dbReference type="PROSITE" id="PS51323"/>
    </source>
</evidence>
<dbReference type="PROSITE" id="PS50184">
    <property type="entry name" value="VWFC_2"/>
    <property type="match status" value="1"/>
</dbReference>
<keyword evidence="8" id="KW-0325">Glycoprotein</keyword>
<dbReference type="Pfam" id="PF19035">
    <property type="entry name" value="TSP1_CCN"/>
    <property type="match status" value="1"/>
</dbReference>
<dbReference type="GO" id="GO:0016055">
    <property type="term" value="P:Wnt signaling pathway"/>
    <property type="evidence" value="ECO:0007669"/>
    <property type="project" value="UniProtKB-KW"/>
</dbReference>
<dbReference type="InterPro" id="IPR043973">
    <property type="entry name" value="TSP1_CCN"/>
</dbReference>
<feature type="domain" description="VWFC" evidence="13">
    <location>
        <begin position="141"/>
        <end position="206"/>
    </location>
</feature>
<dbReference type="InterPro" id="IPR000884">
    <property type="entry name" value="TSP1_rpt"/>
</dbReference>
<dbReference type="InterPro" id="IPR006208">
    <property type="entry name" value="Glyco_hormone_CN"/>
</dbReference>
<dbReference type="STRING" id="33528.ENSGAFP00000027379"/>
<dbReference type="GO" id="GO:0051239">
    <property type="term" value="P:regulation of multicellular organismal process"/>
    <property type="evidence" value="ECO:0007669"/>
    <property type="project" value="UniProtKB-ARBA"/>
</dbReference>
<dbReference type="Pfam" id="PF00093">
    <property type="entry name" value="VWC"/>
    <property type="match status" value="1"/>
</dbReference>
<evidence type="ECO:0000256" key="8">
    <source>
        <dbReference type="ARBA" id="ARBA00023180"/>
    </source>
</evidence>
<dbReference type="PROSITE" id="PS01185">
    <property type="entry name" value="CTCK_1"/>
    <property type="match status" value="1"/>
</dbReference>
<evidence type="ECO:0000256" key="7">
    <source>
        <dbReference type="ARBA" id="ARBA00023157"/>
    </source>
</evidence>
<dbReference type="InterPro" id="IPR036383">
    <property type="entry name" value="TSP1_rpt_sf"/>
</dbReference>
<reference evidence="15 16" key="1">
    <citation type="journal article" date="2018" name="G3 (Bethesda)">
        <title>A High-Quality Reference Genome for the Invasive Mosquitofish Gambusia affinis Using a Chicago Library.</title>
        <authorList>
            <person name="Hoffberg S.L."/>
            <person name="Troendle N.J."/>
            <person name="Glenn T.C."/>
            <person name="Mahmud O."/>
            <person name="Louha S."/>
            <person name="Chalopin D."/>
            <person name="Bennetzen J.L."/>
            <person name="Mauricio R."/>
        </authorList>
    </citation>
    <scope>NUCLEOTIDE SEQUENCE [LARGE SCALE GENOMIC DNA]</scope>
    <source>
        <strain evidence="15">NE01/NJP1002.9</strain>
        <tissue evidence="15">Muscle</tissue>
    </source>
</reference>
<dbReference type="InterPro" id="IPR006207">
    <property type="entry name" value="Cys_knot_C"/>
</dbReference>
<dbReference type="PANTHER" id="PTHR11348">
    <property type="entry name" value="CONNECTIVE TISSUE GROWTH FACTOR-RELATED"/>
    <property type="match status" value="1"/>
</dbReference>
<dbReference type="GO" id="GO:0007155">
    <property type="term" value="P:cell adhesion"/>
    <property type="evidence" value="ECO:0007669"/>
    <property type="project" value="UniProtKB-KW"/>
</dbReference>
<dbReference type="EMBL" id="NHOQ01002708">
    <property type="protein sequence ID" value="PWA15436.1"/>
    <property type="molecule type" value="Genomic_DNA"/>
</dbReference>
<comment type="caution">
    <text evidence="11">Lacks conserved residue(s) required for the propagation of feature annotation.</text>
</comment>
<dbReference type="PROSITE" id="PS01225">
    <property type="entry name" value="CTCK_2"/>
    <property type="match status" value="1"/>
</dbReference>
<keyword evidence="3" id="KW-0964">Secreted</keyword>
<feature type="domain" description="IGFBP N-terminal" evidence="14">
    <location>
        <begin position="65"/>
        <end position="138"/>
    </location>
</feature>
<dbReference type="SMART" id="SM00209">
    <property type="entry name" value="TSP1"/>
    <property type="match status" value="1"/>
</dbReference>
<evidence type="ECO:0000256" key="4">
    <source>
        <dbReference type="ARBA" id="ARBA00022687"/>
    </source>
</evidence>
<dbReference type="SUPFAM" id="SSF82895">
    <property type="entry name" value="TSP-1 type 1 repeat"/>
    <property type="match status" value="1"/>
</dbReference>
<evidence type="ECO:0000259" key="12">
    <source>
        <dbReference type="PROSITE" id="PS01225"/>
    </source>
</evidence>
<proteinExistence type="inferred from homology"/>
<dbReference type="PROSITE" id="PS50092">
    <property type="entry name" value="TSP1"/>
    <property type="match status" value="1"/>
</dbReference>
<evidence type="ECO:0000313" key="15">
    <source>
        <dbReference type="EMBL" id="PWA15436.1"/>
    </source>
</evidence>
<dbReference type="AlphaFoldDB" id="A0A315UZ25"/>
<keyword evidence="6" id="KW-0130">Cell adhesion</keyword>